<protein>
    <recommendedName>
        <fullName evidence="4">GtrA-like protein domain-containing protein</fullName>
    </recommendedName>
</protein>
<name>N2AIA6_9FIRM</name>
<dbReference type="AlphaFoldDB" id="N2AIA6"/>
<feature type="transmembrane region" description="Helical" evidence="1">
    <location>
        <begin position="169"/>
        <end position="194"/>
    </location>
</feature>
<sequence>MQQFMKWWEPKWQGFETNHPELAKWAYQIFYFFVFSMGVTIVQYLFFTFMPGILGKELAGTEFMWPQKELNLFGVQFTWSLLGYNVLYDASGAVLIGGGLGYFISYETGSFIAQCINFPLQRNITFKSHGNPAYQAMWYFIAWVLISLICNGFNNLWMPIASAYVAPAVYNLLVTFITGGVSMIIFFFVFKIIFPEGEKH</sequence>
<feature type="transmembrane region" description="Helical" evidence="1">
    <location>
        <begin position="137"/>
        <end position="157"/>
    </location>
</feature>
<keyword evidence="3" id="KW-1185">Reference proteome</keyword>
<reference evidence="2 3" key="1">
    <citation type="journal article" date="2014" name="Genome Announc.">
        <title>Draft genome sequences of the altered schaedler flora, a defined bacterial community from gnotobiotic mice.</title>
        <authorList>
            <person name="Wannemuehler M.J."/>
            <person name="Overstreet A.M."/>
            <person name="Ward D.V."/>
            <person name="Phillips G.J."/>
        </authorList>
    </citation>
    <scope>NUCLEOTIDE SEQUENCE [LARGE SCALE GENOMIC DNA]</scope>
    <source>
        <strain evidence="2 3">ASF492</strain>
    </source>
</reference>
<keyword evidence="1" id="KW-0812">Transmembrane</keyword>
<gene>
    <name evidence="2" type="ORF">C823_03447</name>
</gene>
<evidence type="ECO:0000313" key="2">
    <source>
        <dbReference type="EMBL" id="EMZ24169.1"/>
    </source>
</evidence>
<evidence type="ECO:0000313" key="3">
    <source>
        <dbReference type="Proteomes" id="UP000012589"/>
    </source>
</evidence>
<organism evidence="2 3">
    <name type="scientific">Eubacterium plexicaudatum ASF492</name>
    <dbReference type="NCBI Taxonomy" id="1235802"/>
    <lineage>
        <taxon>Bacteria</taxon>
        <taxon>Bacillati</taxon>
        <taxon>Bacillota</taxon>
        <taxon>Clostridia</taxon>
        <taxon>Eubacteriales</taxon>
        <taxon>Eubacteriaceae</taxon>
        <taxon>Eubacterium</taxon>
    </lineage>
</organism>
<dbReference type="eggNOG" id="ENOG502ZA4G">
    <property type="taxonomic scope" value="Bacteria"/>
</dbReference>
<dbReference type="STRING" id="1235802.C823_03447"/>
<evidence type="ECO:0008006" key="4">
    <source>
        <dbReference type="Google" id="ProtNLM"/>
    </source>
</evidence>
<comment type="caution">
    <text evidence="2">The sequence shown here is derived from an EMBL/GenBank/DDBJ whole genome shotgun (WGS) entry which is preliminary data.</text>
</comment>
<evidence type="ECO:0000256" key="1">
    <source>
        <dbReference type="SAM" id="Phobius"/>
    </source>
</evidence>
<keyword evidence="1" id="KW-1133">Transmembrane helix</keyword>
<feature type="transmembrane region" description="Helical" evidence="1">
    <location>
        <begin position="93"/>
        <end position="116"/>
    </location>
</feature>
<dbReference type="EMBL" id="AQFT01000100">
    <property type="protein sequence ID" value="EMZ24169.1"/>
    <property type="molecule type" value="Genomic_DNA"/>
</dbReference>
<keyword evidence="1" id="KW-0472">Membrane</keyword>
<accession>N2AIA6</accession>
<feature type="transmembrane region" description="Helical" evidence="1">
    <location>
        <begin position="29"/>
        <end position="49"/>
    </location>
</feature>
<dbReference type="HOGENOM" id="CLU_119038_0_0_9"/>
<proteinExistence type="predicted"/>
<dbReference type="PATRIC" id="fig|1235802.3.peg.3630"/>
<dbReference type="Proteomes" id="UP000012589">
    <property type="component" value="Unassembled WGS sequence"/>
</dbReference>